<proteinExistence type="inferred from homology"/>
<comment type="caution">
    <text evidence="7">The sequence shown here is derived from an EMBL/GenBank/DDBJ whole genome shotgun (WGS) entry which is preliminary data.</text>
</comment>
<reference evidence="7 8" key="1">
    <citation type="journal article" date="2015" name="Genome Announc.">
        <title>Expanding the biotechnology potential of lactobacilli through comparative genomics of 213 strains and associated genera.</title>
        <authorList>
            <person name="Sun Z."/>
            <person name="Harris H.M."/>
            <person name="McCann A."/>
            <person name="Guo C."/>
            <person name="Argimon S."/>
            <person name="Zhang W."/>
            <person name="Yang X."/>
            <person name="Jeffery I.B."/>
            <person name="Cooney J.C."/>
            <person name="Kagawa T.F."/>
            <person name="Liu W."/>
            <person name="Song Y."/>
            <person name="Salvetti E."/>
            <person name="Wrobel A."/>
            <person name="Rasinkangas P."/>
            <person name="Parkhill J."/>
            <person name="Rea M.C."/>
            <person name="O'Sullivan O."/>
            <person name="Ritari J."/>
            <person name="Douillard F.P."/>
            <person name="Paul Ross R."/>
            <person name="Yang R."/>
            <person name="Briner A.E."/>
            <person name="Felis G.E."/>
            <person name="de Vos W.M."/>
            <person name="Barrangou R."/>
            <person name="Klaenhammer T.R."/>
            <person name="Caufield P.W."/>
            <person name="Cui Y."/>
            <person name="Zhang H."/>
            <person name="O'Toole P.W."/>
        </authorList>
    </citation>
    <scope>NUCLEOTIDE SEQUENCE [LARGE SCALE GENOMIC DNA]</scope>
    <source>
        <strain evidence="7 8">DSM 16043</strain>
    </source>
</reference>
<dbReference type="Pfam" id="PF03577">
    <property type="entry name" value="Peptidase_C69"/>
    <property type="match status" value="1"/>
</dbReference>
<dbReference type="InterPro" id="IPR018247">
    <property type="entry name" value="EF_Hand_1_Ca_BS"/>
</dbReference>
<evidence type="ECO:0000256" key="1">
    <source>
        <dbReference type="ARBA" id="ARBA00001670"/>
    </source>
</evidence>
<dbReference type="GO" id="GO:0006508">
    <property type="term" value="P:proteolysis"/>
    <property type="evidence" value="ECO:0007669"/>
    <property type="project" value="UniProtKB-KW"/>
</dbReference>
<keyword evidence="4 6" id="KW-0378">Hydrolase</keyword>
<dbReference type="PANTHER" id="PTHR12994">
    <property type="entry name" value="SECERNIN"/>
    <property type="match status" value="1"/>
</dbReference>
<evidence type="ECO:0000313" key="8">
    <source>
        <dbReference type="Proteomes" id="UP000051036"/>
    </source>
</evidence>
<dbReference type="Gene3D" id="3.60.60.10">
    <property type="entry name" value="Penicillin V Acylase, Chain A"/>
    <property type="match status" value="1"/>
</dbReference>
<evidence type="ECO:0000313" key="7">
    <source>
        <dbReference type="EMBL" id="KRL88811.1"/>
    </source>
</evidence>
<protein>
    <recommendedName>
        <fullName evidence="6">Dipeptidase</fullName>
        <ecNumber evidence="6">3.4.-.-</ecNumber>
    </recommendedName>
</protein>
<dbReference type="GO" id="GO:0070004">
    <property type="term" value="F:cysteine-type exopeptidase activity"/>
    <property type="evidence" value="ECO:0007669"/>
    <property type="project" value="InterPro"/>
</dbReference>
<sequence>MPCTTILAGKKATADGSTLVARNEDYGHAFNPKRFIVVTPDKQPKDYQSVTSKCKVELPDNPMRYTAVPELEENMPKTGWWGEAGINSANVAMSATETSTTNSRVLGIDPMNKQGIGEEDFVTIVLPYIHSAREGVQMLGKYLEKYGTYESNGVAFSDKDEVWYMETIGGHHWAAKKVPDDCYVAAPNWFSITDFDFNSDDTMASDDLEEMIEKYHLDLDQSGNPYNLRHIFGSHDDSDYEYNIPREWYIQKLFNPSDVREPDDPNLPFAKKPEHLLTIEDFKYALSSRYQNTKYDPYGLKGTDADRHAFRPIGFQRNQELSILQIRNDVPKEIAGVQWLAFGPNAFNGIAPYYVNVTDTPATYRDTKNHFNIQDMYWLTHAIATVVDEHPFRYSASIEEMQQNTLAAGRHILLETDNEVNAADSDLQEKLQKANEKTAKSTYDLAMKCFGDCIENGALKIRLNY</sequence>
<dbReference type="NCBIfam" id="NF033678">
    <property type="entry name" value="C69_fam_dipept"/>
    <property type="match status" value="1"/>
</dbReference>
<evidence type="ECO:0000256" key="3">
    <source>
        <dbReference type="ARBA" id="ARBA00022670"/>
    </source>
</evidence>
<accession>A0A0R1UHJ2</accession>
<dbReference type="PROSITE" id="PS00018">
    <property type="entry name" value="EF_HAND_1"/>
    <property type="match status" value="1"/>
</dbReference>
<evidence type="ECO:0000256" key="2">
    <source>
        <dbReference type="ARBA" id="ARBA00007225"/>
    </source>
</evidence>
<dbReference type="PANTHER" id="PTHR12994:SF17">
    <property type="entry name" value="LD30995P"/>
    <property type="match status" value="1"/>
</dbReference>
<dbReference type="STRING" id="1423763.FC46_GL001253"/>
<dbReference type="EMBL" id="AZFM01000038">
    <property type="protein sequence ID" value="KRL88811.1"/>
    <property type="molecule type" value="Genomic_DNA"/>
</dbReference>
<dbReference type="GO" id="GO:0016805">
    <property type="term" value="F:dipeptidase activity"/>
    <property type="evidence" value="ECO:0007669"/>
    <property type="project" value="UniProtKB-KW"/>
</dbReference>
<organism evidence="7 8">
    <name type="scientific">Lactobacillus kalixensis DSM 16043</name>
    <dbReference type="NCBI Taxonomy" id="1423763"/>
    <lineage>
        <taxon>Bacteria</taxon>
        <taxon>Bacillati</taxon>
        <taxon>Bacillota</taxon>
        <taxon>Bacilli</taxon>
        <taxon>Lactobacillales</taxon>
        <taxon>Lactobacillaceae</taxon>
        <taxon>Lactobacillus</taxon>
    </lineage>
</organism>
<dbReference type="InterPro" id="IPR005322">
    <property type="entry name" value="Peptidase_C69"/>
</dbReference>
<comment type="catalytic activity">
    <reaction evidence="1">
        <text>an L-aminoacyl-L-amino acid + H2O = 2 an L-alpha-amino acid</text>
        <dbReference type="Rhea" id="RHEA:48940"/>
        <dbReference type="ChEBI" id="CHEBI:15377"/>
        <dbReference type="ChEBI" id="CHEBI:59869"/>
        <dbReference type="ChEBI" id="CHEBI:77460"/>
        <dbReference type="EC" id="3.4.13.19"/>
    </reaction>
</comment>
<keyword evidence="8" id="KW-1185">Reference proteome</keyword>
<evidence type="ECO:0000256" key="5">
    <source>
        <dbReference type="ARBA" id="ARBA00022997"/>
    </source>
</evidence>
<keyword evidence="3 6" id="KW-0645">Protease</keyword>
<evidence type="ECO:0000256" key="4">
    <source>
        <dbReference type="ARBA" id="ARBA00022801"/>
    </source>
</evidence>
<name>A0A0R1UHJ2_9LACO</name>
<keyword evidence="5 6" id="KW-0224">Dipeptidase</keyword>
<comment type="similarity">
    <text evidence="2 6">Belongs to the peptidase C69 family.</text>
</comment>
<dbReference type="InterPro" id="IPR047804">
    <property type="entry name" value="C69_dipept_A-like"/>
</dbReference>
<dbReference type="AlphaFoldDB" id="A0A0R1UHJ2"/>
<dbReference type="OrthoDB" id="9764088at2"/>
<dbReference type="EC" id="3.4.-.-" evidence="6"/>
<dbReference type="PATRIC" id="fig|1423763.3.peg.1270"/>
<dbReference type="RefSeq" id="WP_057799777.1">
    <property type="nucleotide sequence ID" value="NZ_AZFM01000038.1"/>
</dbReference>
<evidence type="ECO:0000256" key="6">
    <source>
        <dbReference type="RuleBase" id="RU364089"/>
    </source>
</evidence>
<dbReference type="Proteomes" id="UP000051036">
    <property type="component" value="Unassembled WGS sequence"/>
</dbReference>
<gene>
    <name evidence="7" type="ORF">FC46_GL001253</name>
</gene>